<keyword evidence="2" id="KW-1185">Reference proteome</keyword>
<dbReference type="Gene3D" id="3.40.50.300">
    <property type="entry name" value="P-loop containing nucleotide triphosphate hydrolases"/>
    <property type="match status" value="1"/>
</dbReference>
<sequence length="201" mass="21629">MDSGAGNDEPATTSSFVEQAPANLLLLGPAVENEGNAVSRLLETTSGTPALLAVSLLRPPAEVLSAWETAWLTPPSEIAAVGCKNTAGSHVDKTPETNFRSTSVADPGDLTGLGIRVSECLKAWEHRPTVVTFDSVTTMLQYADTRRVFQFLHVLTRQLDSAGAMSVFHMDPEAHDGQTVSTIRSLFQGVYERSEDGWERA</sequence>
<dbReference type="EMBL" id="QMDX01000011">
    <property type="protein sequence ID" value="TSD09606.1"/>
    <property type="molecule type" value="Genomic_DNA"/>
</dbReference>
<dbReference type="Pfam" id="PF24336">
    <property type="entry name" value="DUF7504"/>
    <property type="match status" value="1"/>
</dbReference>
<dbReference type="RefSeq" id="WP_144262892.1">
    <property type="nucleotide sequence ID" value="NZ_QMDX01000011.1"/>
</dbReference>
<evidence type="ECO:0000313" key="1">
    <source>
        <dbReference type="EMBL" id="TSD09606.1"/>
    </source>
</evidence>
<proteinExistence type="predicted"/>
<evidence type="ECO:0008006" key="3">
    <source>
        <dbReference type="Google" id="ProtNLM"/>
    </source>
</evidence>
<dbReference type="InterPro" id="IPR027417">
    <property type="entry name" value="P-loop_NTPase"/>
</dbReference>
<gene>
    <name evidence="1" type="ORF">DP107_14610</name>
</gene>
<name>A0A554MWV3_9EURY</name>
<reference evidence="1 2" key="1">
    <citation type="submission" date="2018-06" db="EMBL/GenBank/DDBJ databases">
        <title>Natronomonas sp. F16-60 a new haloarchaeon isolated from a solar saltern of Isla Cristina, Huelva, Spain.</title>
        <authorList>
            <person name="Duran-Viseras A."/>
            <person name="Sanchez-Porro C."/>
            <person name="Ventosa A."/>
        </authorList>
    </citation>
    <scope>NUCLEOTIDE SEQUENCE [LARGE SCALE GENOMIC DNA]</scope>
    <source>
        <strain evidence="1 2">F16-60</strain>
    </source>
</reference>
<dbReference type="AlphaFoldDB" id="A0A554MWV3"/>
<dbReference type="OrthoDB" id="109251at2157"/>
<evidence type="ECO:0000313" key="2">
    <source>
        <dbReference type="Proteomes" id="UP000319894"/>
    </source>
</evidence>
<accession>A0A554MWV3</accession>
<protein>
    <recommendedName>
        <fullName evidence="3">KaiC-like domain-containing protein</fullName>
    </recommendedName>
</protein>
<dbReference type="InterPro" id="IPR055927">
    <property type="entry name" value="DUF7504"/>
</dbReference>
<organism evidence="1 2">
    <name type="scientific">Haloglomus irregulare</name>
    <dbReference type="NCBI Taxonomy" id="2234134"/>
    <lineage>
        <taxon>Archaea</taxon>
        <taxon>Methanobacteriati</taxon>
        <taxon>Methanobacteriota</taxon>
        <taxon>Stenosarchaea group</taxon>
        <taxon>Halobacteria</taxon>
        <taxon>Halobacteriales</taxon>
        <taxon>Natronomonadaceae</taxon>
        <taxon>Haloglomus</taxon>
    </lineage>
</organism>
<dbReference type="Proteomes" id="UP000319894">
    <property type="component" value="Unassembled WGS sequence"/>
</dbReference>
<dbReference type="InParanoid" id="A0A554MWV3"/>
<comment type="caution">
    <text evidence="1">The sequence shown here is derived from an EMBL/GenBank/DDBJ whole genome shotgun (WGS) entry which is preliminary data.</text>
</comment>